<dbReference type="Proteomes" id="UP001236239">
    <property type="component" value="Unassembled WGS sequence"/>
</dbReference>
<name>A0A1H7U4X9_9PAST</name>
<comment type="similarity">
    <text evidence="8">Belongs to the binding-protein-dependent transport system permease family. OppBC subfamily.</text>
</comment>
<dbReference type="EMBL" id="JASAVS010000002">
    <property type="protein sequence ID" value="MDP8084747.1"/>
    <property type="molecule type" value="Genomic_DNA"/>
</dbReference>
<evidence type="ECO:0000256" key="9">
    <source>
        <dbReference type="RuleBase" id="RU363032"/>
    </source>
</evidence>
<feature type="transmembrane region" description="Helical" evidence="9">
    <location>
        <begin position="111"/>
        <end position="133"/>
    </location>
</feature>
<feature type="transmembrane region" description="Helical" evidence="9">
    <location>
        <begin position="9"/>
        <end position="28"/>
    </location>
</feature>
<evidence type="ECO:0000313" key="14">
    <source>
        <dbReference type="Proteomes" id="UP000198883"/>
    </source>
</evidence>
<dbReference type="PANTHER" id="PTHR43163">
    <property type="entry name" value="DIPEPTIDE TRANSPORT SYSTEM PERMEASE PROTEIN DPPB-RELATED"/>
    <property type="match status" value="1"/>
</dbReference>
<feature type="transmembrane region" description="Helical" evidence="9">
    <location>
        <begin position="73"/>
        <end position="99"/>
    </location>
</feature>
<evidence type="ECO:0000256" key="3">
    <source>
        <dbReference type="ARBA" id="ARBA00022475"/>
    </source>
</evidence>
<dbReference type="AlphaFoldDB" id="A0A1H7U4X9"/>
<evidence type="ECO:0000256" key="4">
    <source>
        <dbReference type="ARBA" id="ARBA00022519"/>
    </source>
</evidence>
<dbReference type="GO" id="GO:0071916">
    <property type="term" value="F:dipeptide transmembrane transporter activity"/>
    <property type="evidence" value="ECO:0007669"/>
    <property type="project" value="TreeGrafter"/>
</dbReference>
<dbReference type="EMBL" id="FOBN01000001">
    <property type="protein sequence ID" value="SEL92033.1"/>
    <property type="molecule type" value="Genomic_DNA"/>
</dbReference>
<evidence type="ECO:0000313" key="15">
    <source>
        <dbReference type="Proteomes" id="UP001224812"/>
    </source>
</evidence>
<organism evidence="13 14">
    <name type="scientific">Phocoenobacter skyensis</name>
    <dbReference type="NCBI Taxonomy" id="97481"/>
    <lineage>
        <taxon>Bacteria</taxon>
        <taxon>Pseudomonadati</taxon>
        <taxon>Pseudomonadota</taxon>
        <taxon>Gammaproteobacteria</taxon>
        <taxon>Pasteurellales</taxon>
        <taxon>Pasteurellaceae</taxon>
        <taxon>Phocoenobacter</taxon>
    </lineage>
</organism>
<dbReference type="RefSeq" id="WP_090919597.1">
    <property type="nucleotide sequence ID" value="NZ_CP016180.1"/>
</dbReference>
<dbReference type="STRING" id="97481.SAMN05444853_101161"/>
<evidence type="ECO:0000313" key="11">
    <source>
        <dbReference type="EMBL" id="MDP8084747.1"/>
    </source>
</evidence>
<dbReference type="InterPro" id="IPR035906">
    <property type="entry name" value="MetI-like_sf"/>
</dbReference>
<dbReference type="GeneID" id="83544691"/>
<evidence type="ECO:0000256" key="1">
    <source>
        <dbReference type="ARBA" id="ARBA00004429"/>
    </source>
</evidence>
<dbReference type="SUPFAM" id="SSF161098">
    <property type="entry name" value="MetI-like"/>
    <property type="match status" value="1"/>
</dbReference>
<reference evidence="12" key="4">
    <citation type="journal article" date="2023" name="Front. Microbiol.">
        <title>Phylogeography and host specificity of Pasteurellaceae pathogenic to sea-farmed fish in the north-east Atlantic.</title>
        <authorList>
            <person name="Gulla S."/>
            <person name="Colquhoun D.J."/>
            <person name="Olsen A.B."/>
            <person name="Spilsberg B."/>
            <person name="Lagesen K."/>
            <person name="Aakesson C.P."/>
            <person name="Strom S."/>
            <person name="Manji F."/>
            <person name="Birkbeck T.H."/>
            <person name="Nilsen H.K."/>
        </authorList>
    </citation>
    <scope>NUCLEOTIDE SEQUENCE</scope>
    <source>
        <strain evidence="12">TW16_20</strain>
    </source>
</reference>
<reference evidence="13" key="2">
    <citation type="submission" date="2016-10" db="EMBL/GenBank/DDBJ databases">
        <authorList>
            <person name="de Groot N.N."/>
        </authorList>
    </citation>
    <scope>NUCLEOTIDE SEQUENCE [LARGE SCALE GENOMIC DNA]</scope>
    <source>
        <strain evidence="13">DSM 24204</strain>
    </source>
</reference>
<proteinExistence type="inferred from homology"/>
<sequence>MLFILIRKLFWIIVTVIILSIMSYSILLKDPLNLLIYEPSVKSYFRYLSALLAGDFGVSYNSGEPLLDQILRVLPATLSLCFSATLLSLILGIPLGFLSAYNLNNVVGKCLVILGSLSLALPVFWLAIMLLYYASINQWGIATVGELNLIYEVPIVTNFKLLDMFLVDTPYKFKMIQSLIQHLALPTLILTIPATLEVMRVTQEQATYVMKQNYVKVARTRGWSGFKIWRMHIVFNTLPPIIPSIARNVTLIFAFAMLIENVVSWGGIGRWLINAVSIQDYNAISAGIIVIGIFILTVDILASGMTTLLDPSNKKDWYVR</sequence>
<dbReference type="InterPro" id="IPR000515">
    <property type="entry name" value="MetI-like"/>
</dbReference>
<dbReference type="Proteomes" id="UP000198883">
    <property type="component" value="Unassembled WGS sequence"/>
</dbReference>
<evidence type="ECO:0000259" key="10">
    <source>
        <dbReference type="PROSITE" id="PS50928"/>
    </source>
</evidence>
<feature type="transmembrane region" description="Helical" evidence="9">
    <location>
        <begin position="251"/>
        <end position="272"/>
    </location>
</feature>
<keyword evidence="15" id="KW-1185">Reference proteome</keyword>
<evidence type="ECO:0000256" key="7">
    <source>
        <dbReference type="ARBA" id="ARBA00023136"/>
    </source>
</evidence>
<dbReference type="CDD" id="cd06261">
    <property type="entry name" value="TM_PBP2"/>
    <property type="match status" value="1"/>
</dbReference>
<protein>
    <submittedName>
        <fullName evidence="11">ABC transporter permease subunit</fullName>
    </submittedName>
    <submittedName>
        <fullName evidence="13">Cationic peptide transport system permease protein</fullName>
    </submittedName>
</protein>
<dbReference type="PROSITE" id="PS50928">
    <property type="entry name" value="ABC_TM1"/>
    <property type="match status" value="1"/>
</dbReference>
<reference evidence="11 15" key="3">
    <citation type="journal article" date="2023" name="Front. Microbiol.">
        <title>Phylogeography and host specificity of Pasteurellaceae pathogenic to sea-farmed fish in the north-east Atlantic.</title>
        <authorList>
            <person name="Gulla S."/>
            <person name="Colquhoun D.J."/>
            <person name="Olsen A.B."/>
            <person name="Spilsberg B."/>
            <person name="Lagesen K."/>
            <person name="Aakesson C.P."/>
            <person name="Strom S."/>
            <person name="Manji F."/>
            <person name="Birkbeck T.H."/>
            <person name="Nilsen H.K."/>
        </authorList>
    </citation>
    <scope>NUCLEOTIDE SEQUENCE [LARGE SCALE GENOMIC DNA]</scope>
    <source>
        <strain evidence="11 15">VIO11850</strain>
    </source>
</reference>
<evidence type="ECO:0000313" key="12">
    <source>
        <dbReference type="EMBL" id="MDP8173084.1"/>
    </source>
</evidence>
<keyword evidence="6 9" id="KW-1133">Transmembrane helix</keyword>
<dbReference type="Pfam" id="PF00528">
    <property type="entry name" value="BPD_transp_1"/>
    <property type="match status" value="1"/>
</dbReference>
<reference evidence="14" key="1">
    <citation type="submission" date="2016-10" db="EMBL/GenBank/DDBJ databases">
        <authorList>
            <person name="Varghese N."/>
            <person name="Submissions S."/>
        </authorList>
    </citation>
    <scope>NUCLEOTIDE SEQUENCE [LARGE SCALE GENOMIC DNA]</scope>
    <source>
        <strain evidence="14">DSM 24204</strain>
    </source>
</reference>
<dbReference type="OrthoDB" id="9805855at2"/>
<keyword evidence="2 9" id="KW-0813">Transport</keyword>
<evidence type="ECO:0000256" key="5">
    <source>
        <dbReference type="ARBA" id="ARBA00022692"/>
    </source>
</evidence>
<evidence type="ECO:0000256" key="6">
    <source>
        <dbReference type="ARBA" id="ARBA00022989"/>
    </source>
</evidence>
<dbReference type="Proteomes" id="UP001224812">
    <property type="component" value="Unassembled WGS sequence"/>
</dbReference>
<dbReference type="Gene3D" id="1.10.3720.10">
    <property type="entry name" value="MetI-like"/>
    <property type="match status" value="1"/>
</dbReference>
<keyword evidence="5 9" id="KW-0812">Transmembrane</keyword>
<evidence type="ECO:0000313" key="13">
    <source>
        <dbReference type="EMBL" id="SEL92033.1"/>
    </source>
</evidence>
<feature type="domain" description="ABC transmembrane type-1" evidence="10">
    <location>
        <begin position="74"/>
        <end position="302"/>
    </location>
</feature>
<evidence type="ECO:0000256" key="2">
    <source>
        <dbReference type="ARBA" id="ARBA00022448"/>
    </source>
</evidence>
<gene>
    <name evidence="11" type="ORF">QJT92_02205</name>
    <name evidence="12" type="ORF">QJU93_06910</name>
    <name evidence="13" type="ORF">SAMN05444853_101161</name>
</gene>
<comment type="subcellular location">
    <subcellularLocation>
        <location evidence="1">Cell inner membrane</location>
        <topology evidence="1">Multi-pass membrane protein</topology>
    </subcellularLocation>
    <subcellularLocation>
        <location evidence="9">Cell membrane</location>
        <topology evidence="9">Multi-pass membrane protein</topology>
    </subcellularLocation>
</comment>
<feature type="transmembrane region" description="Helical" evidence="9">
    <location>
        <begin position="284"/>
        <end position="309"/>
    </location>
</feature>
<dbReference type="PANTHER" id="PTHR43163:SF4">
    <property type="entry name" value="PUTRESCINE EXPORT SYSTEM PERMEASE PROTEIN SAPB"/>
    <property type="match status" value="1"/>
</dbReference>
<keyword evidence="3" id="KW-1003">Cell membrane</keyword>
<evidence type="ECO:0000256" key="8">
    <source>
        <dbReference type="ARBA" id="ARBA00024202"/>
    </source>
</evidence>
<dbReference type="GO" id="GO:0005886">
    <property type="term" value="C:plasma membrane"/>
    <property type="evidence" value="ECO:0007669"/>
    <property type="project" value="UniProtKB-SubCell"/>
</dbReference>
<dbReference type="EMBL" id="JASAYQ010000010">
    <property type="protein sequence ID" value="MDP8173084.1"/>
    <property type="molecule type" value="Genomic_DNA"/>
</dbReference>
<keyword evidence="7 9" id="KW-0472">Membrane</keyword>
<accession>A0A1H7U4X9</accession>
<keyword evidence="4" id="KW-0997">Cell inner membrane</keyword>